<gene>
    <name evidence="1" type="ORF">ACFSKU_03020</name>
</gene>
<keyword evidence="2" id="KW-1185">Reference proteome</keyword>
<comment type="caution">
    <text evidence="1">The sequence shown here is derived from an EMBL/GenBank/DDBJ whole genome shotgun (WGS) entry which is preliminary data.</text>
</comment>
<accession>A0ABW4WV46</accession>
<sequence length="86" mass="9984">MLKRSLPFINVSRIFFDPDQKTALQHELMQKALSNAKAKLSSLTQDGHKYEIVGIQELDSKLPYGPEHYDYNRVVVERVRVKARLL</sequence>
<name>A0ABW4WV46_9BACT</name>
<evidence type="ECO:0000313" key="2">
    <source>
        <dbReference type="Proteomes" id="UP001597369"/>
    </source>
</evidence>
<organism evidence="1 2">
    <name type="scientific">Pontibacter silvestris</name>
    <dbReference type="NCBI Taxonomy" id="2305183"/>
    <lineage>
        <taxon>Bacteria</taxon>
        <taxon>Pseudomonadati</taxon>
        <taxon>Bacteroidota</taxon>
        <taxon>Cytophagia</taxon>
        <taxon>Cytophagales</taxon>
        <taxon>Hymenobacteraceae</taxon>
        <taxon>Pontibacter</taxon>
    </lineage>
</organism>
<protein>
    <submittedName>
        <fullName evidence="1">Uncharacterized protein</fullName>
    </submittedName>
</protein>
<proteinExistence type="predicted"/>
<dbReference type="Proteomes" id="UP001597369">
    <property type="component" value="Unassembled WGS sequence"/>
</dbReference>
<reference evidence="2" key="1">
    <citation type="journal article" date="2019" name="Int. J. Syst. Evol. Microbiol.">
        <title>The Global Catalogue of Microorganisms (GCM) 10K type strain sequencing project: providing services to taxonomists for standard genome sequencing and annotation.</title>
        <authorList>
            <consortium name="The Broad Institute Genomics Platform"/>
            <consortium name="The Broad Institute Genome Sequencing Center for Infectious Disease"/>
            <person name="Wu L."/>
            <person name="Ma J."/>
        </authorList>
    </citation>
    <scope>NUCLEOTIDE SEQUENCE [LARGE SCALE GENOMIC DNA]</scope>
    <source>
        <strain evidence="2">JCM 16545</strain>
    </source>
</reference>
<dbReference type="RefSeq" id="WP_229962767.1">
    <property type="nucleotide sequence ID" value="NZ_JAJJWI010000032.1"/>
</dbReference>
<evidence type="ECO:0000313" key="1">
    <source>
        <dbReference type="EMBL" id="MFD2065840.1"/>
    </source>
</evidence>
<dbReference type="EMBL" id="JBHUHV010000010">
    <property type="protein sequence ID" value="MFD2065840.1"/>
    <property type="molecule type" value="Genomic_DNA"/>
</dbReference>